<dbReference type="HOGENOM" id="CLU_000315_10_1_1"/>
<dbReference type="GO" id="GO:0007131">
    <property type="term" value="P:reciprocal meiotic recombination"/>
    <property type="evidence" value="ECO:0007669"/>
    <property type="project" value="TreeGrafter"/>
</dbReference>
<dbReference type="SMART" id="SM00487">
    <property type="entry name" value="DEXDc"/>
    <property type="match status" value="1"/>
</dbReference>
<dbReference type="FunFam" id="3.40.50.10810:FF:000020">
    <property type="entry name" value="DNA repair and recombination protein RAD54B"/>
    <property type="match status" value="1"/>
</dbReference>
<dbReference type="PROSITE" id="PS51192">
    <property type="entry name" value="HELICASE_ATP_BIND_1"/>
    <property type="match status" value="1"/>
</dbReference>
<dbReference type="GeneID" id="19894967"/>
<dbReference type="GO" id="GO:0005634">
    <property type="term" value="C:nucleus"/>
    <property type="evidence" value="ECO:0007669"/>
    <property type="project" value="TreeGrafter"/>
</dbReference>
<dbReference type="InterPro" id="IPR027417">
    <property type="entry name" value="P-loop_NTPase"/>
</dbReference>
<evidence type="ECO:0000313" key="7">
    <source>
        <dbReference type="Proteomes" id="UP000011958"/>
    </source>
</evidence>
<dbReference type="Gene3D" id="3.40.50.300">
    <property type="entry name" value="P-loop containing nucleotide triphosphate hydrolases"/>
    <property type="match status" value="1"/>
</dbReference>
<evidence type="ECO:0008006" key="8">
    <source>
        <dbReference type="Google" id="ProtNLM"/>
    </source>
</evidence>
<dbReference type="EMBL" id="AFWA02000006">
    <property type="protein sequence ID" value="EMR10564.1"/>
    <property type="molecule type" value="Genomic_DNA"/>
</dbReference>
<dbReference type="GO" id="GO:0000724">
    <property type="term" value="P:double-strand break repair via homologous recombination"/>
    <property type="evidence" value="ECO:0007669"/>
    <property type="project" value="TreeGrafter"/>
</dbReference>
<evidence type="ECO:0000259" key="5">
    <source>
        <dbReference type="PROSITE" id="PS51194"/>
    </source>
</evidence>
<dbReference type="PANTHER" id="PTHR45629:SF7">
    <property type="entry name" value="DNA EXCISION REPAIR PROTEIN ERCC-6-RELATED"/>
    <property type="match status" value="1"/>
</dbReference>
<dbReference type="Gene3D" id="1.20.120.850">
    <property type="entry name" value="SWI2/SNF2 ATPases, N-terminal domain"/>
    <property type="match status" value="1"/>
</dbReference>
<evidence type="ECO:0000259" key="4">
    <source>
        <dbReference type="PROSITE" id="PS51192"/>
    </source>
</evidence>
<dbReference type="CDD" id="cd18004">
    <property type="entry name" value="DEXHc_RAD54"/>
    <property type="match status" value="1"/>
</dbReference>
<feature type="domain" description="Helicase ATP-binding" evidence="4">
    <location>
        <begin position="263"/>
        <end position="432"/>
    </location>
</feature>
<reference evidence="7" key="1">
    <citation type="journal article" date="2016" name="Nat. Commun.">
        <title>Genome analysis of three Pneumocystis species reveals adaptation mechanisms to life exclusively in mammalian hosts.</title>
        <authorList>
            <person name="Ma L."/>
            <person name="Chen Z."/>
            <person name="Huang D.W."/>
            <person name="Kutty G."/>
            <person name="Ishihara M."/>
            <person name="Wang H."/>
            <person name="Abouelleil A."/>
            <person name="Bishop L."/>
            <person name="Davey E."/>
            <person name="Deng R."/>
            <person name="Deng X."/>
            <person name="Fan L."/>
            <person name="Fantoni G."/>
            <person name="Fitzgerald M."/>
            <person name="Gogineni E."/>
            <person name="Goldberg J.M."/>
            <person name="Handley G."/>
            <person name="Hu X."/>
            <person name="Huber C."/>
            <person name="Jiao X."/>
            <person name="Jones K."/>
            <person name="Levin J.Z."/>
            <person name="Liu Y."/>
            <person name="Macdonald P."/>
            <person name="Melnikov A."/>
            <person name="Raley C."/>
            <person name="Sassi M."/>
            <person name="Sherman B.T."/>
            <person name="Song X."/>
            <person name="Sykes S."/>
            <person name="Tran B."/>
            <person name="Walsh L."/>
            <person name="Xia Y."/>
            <person name="Yang J."/>
            <person name="Young S."/>
            <person name="Zeng Q."/>
            <person name="Zheng X."/>
            <person name="Stephens R."/>
            <person name="Nusbaum C."/>
            <person name="Birren B.W."/>
            <person name="Azadi P."/>
            <person name="Lempicki R.A."/>
            <person name="Cuomo C.A."/>
            <person name="Kovacs J.A."/>
        </authorList>
    </citation>
    <scope>NUCLEOTIDE SEQUENCE [LARGE SCALE GENOMIC DNA]</scope>
    <source>
        <strain evidence="7">B123</strain>
    </source>
</reference>
<dbReference type="InterPro" id="IPR038718">
    <property type="entry name" value="SNF2-like_sf"/>
</dbReference>
<dbReference type="InterPro" id="IPR014001">
    <property type="entry name" value="Helicase_ATP-bd"/>
</dbReference>
<dbReference type="InterPro" id="IPR049730">
    <property type="entry name" value="SNF2/RAD54-like_C"/>
</dbReference>
<dbReference type="Proteomes" id="UP000011958">
    <property type="component" value="Unassembled WGS sequence"/>
</dbReference>
<evidence type="ECO:0000256" key="1">
    <source>
        <dbReference type="ARBA" id="ARBA00022741"/>
    </source>
</evidence>
<dbReference type="OMA" id="KCQTHEL"/>
<feature type="domain" description="Helicase C-terminal" evidence="5">
    <location>
        <begin position="596"/>
        <end position="753"/>
    </location>
</feature>
<dbReference type="Pfam" id="PF00271">
    <property type="entry name" value="Helicase_C"/>
    <property type="match status" value="1"/>
</dbReference>
<dbReference type="RefSeq" id="XP_007873193.1">
    <property type="nucleotide sequence ID" value="XM_007875002.1"/>
</dbReference>
<evidence type="ECO:0000256" key="3">
    <source>
        <dbReference type="ARBA" id="ARBA00022840"/>
    </source>
</evidence>
<dbReference type="AlphaFoldDB" id="M7PJC7"/>
<dbReference type="InterPro" id="IPR001650">
    <property type="entry name" value="Helicase_C-like"/>
</dbReference>
<proteinExistence type="predicted"/>
<sequence>MSNSNFISPLLEKQLNANYQDKNYIKPCNNLSAVEKRVKIDQNNSINNCSNKTIRLKNKYNSSLKKPFINIENKDPEEKELISSSEEKHYNVLWRKQTTKKNKTWKGDGILSVSRNMYYLKDLEGNSLGNCRCNSASLLIGDQLIVGDKEVEINSILTKDYLCEKPSIQILKKQKISTSTYSVPIKKFKTPLLSSDGTRTFKLPLARHDPNEEGALVLPRPQIKNCEEKNIRIIDVVVDPMLSKHLRPHQREGVKFLYECVMKMREFEGQGAILADEMGLGKSLQIIALLWTLLKQNPYYGKEPIIKRALIVCPVTLINNWKREFRKWIGGSEKIGLFVVDSNINIKSFSVGNVYSIMIIGYERLRNVCDELKDANIDIVICDEGHRLKSASNKSAQAIKSLKTRRRIILSGTPIQNGRYNYFYRIYIKLSLYLSEFYVMVDFVNPGLLENYSTFKREFENPIIRSRQIGCMKKDEEKGRIRTEQLSSLTKMFVLRRTSKILNEYLPPTVEYIVFCKPTSLQVDIYRKLIDVSMLNLSSYNVDMTVHLQALTYLKKICNSPALLFQKRNDEFDMFYTNIKHKFSSDLSKKSGKLLVFDKFLEELKTTEEKVVIVSHYTQTLQILENILILKSLSYLRLDGQTANAKRQEYVDKFNTSDSSEIFAFLLSAKSGGYGLNLIGASRLVLFDIDWNPSLDIQAMARIRRDGQQKKTFVYRFLTSGMIDEKIYQRQITKQALSDTFIDSKITSKRDSFTQEELKSLFFYQDTSCQTHELLGCRCQGDGSNIKNINHGEMFDEKIDLGGWVKSSQILEPEAITPNYLKKKYLYSINEYSHIEISKNNDYYNIDDTVLQRILQENDEIDKGCISYIFEKIESV</sequence>
<dbReference type="VEuPathDB" id="FungiDB:PNEG_01270"/>
<dbReference type="GO" id="GO:0016787">
    <property type="term" value="F:hydrolase activity"/>
    <property type="evidence" value="ECO:0007669"/>
    <property type="project" value="UniProtKB-KW"/>
</dbReference>
<dbReference type="Pfam" id="PF00176">
    <property type="entry name" value="SNF2-rel_dom"/>
    <property type="match status" value="1"/>
</dbReference>
<keyword evidence="2" id="KW-0378">Hydrolase</keyword>
<organism evidence="6 7">
    <name type="scientific">Pneumocystis murina (strain B123)</name>
    <name type="common">Mouse pneumocystis pneumonia agent</name>
    <name type="synonym">Pneumocystis carinii f. sp. muris</name>
    <dbReference type="NCBI Taxonomy" id="1069680"/>
    <lineage>
        <taxon>Eukaryota</taxon>
        <taxon>Fungi</taxon>
        <taxon>Dikarya</taxon>
        <taxon>Ascomycota</taxon>
        <taxon>Taphrinomycotina</taxon>
        <taxon>Pneumocystomycetes</taxon>
        <taxon>Pneumocystaceae</taxon>
        <taxon>Pneumocystis</taxon>
    </lineage>
</organism>
<comment type="caution">
    <text evidence="6">The sequence shown here is derived from an EMBL/GenBank/DDBJ whole genome shotgun (WGS) entry which is preliminary data.</text>
</comment>
<dbReference type="InterPro" id="IPR050496">
    <property type="entry name" value="SNF2_RAD54_helicase_repair"/>
</dbReference>
<dbReference type="SMART" id="SM00490">
    <property type="entry name" value="HELICc"/>
    <property type="match status" value="1"/>
</dbReference>
<dbReference type="Gene3D" id="3.40.50.10810">
    <property type="entry name" value="Tandem AAA-ATPase domain"/>
    <property type="match status" value="1"/>
</dbReference>
<dbReference type="CDD" id="cd18793">
    <property type="entry name" value="SF2_C_SNF"/>
    <property type="match status" value="1"/>
</dbReference>
<dbReference type="InterPro" id="IPR000330">
    <property type="entry name" value="SNF2_N"/>
</dbReference>
<dbReference type="STRING" id="1069680.M7PJC7"/>
<dbReference type="OrthoDB" id="413460at2759"/>
<accession>M7PJC7</accession>
<keyword evidence="3" id="KW-0067">ATP-binding</keyword>
<keyword evidence="1" id="KW-0547">Nucleotide-binding</keyword>
<dbReference type="eggNOG" id="KOG0390">
    <property type="taxonomic scope" value="Eukaryota"/>
</dbReference>
<evidence type="ECO:0000256" key="2">
    <source>
        <dbReference type="ARBA" id="ARBA00022801"/>
    </source>
</evidence>
<dbReference type="GO" id="GO:0005524">
    <property type="term" value="F:ATP binding"/>
    <property type="evidence" value="ECO:0007669"/>
    <property type="project" value="InterPro"/>
</dbReference>
<dbReference type="SUPFAM" id="SSF52540">
    <property type="entry name" value="P-loop containing nucleoside triphosphate hydrolases"/>
    <property type="match status" value="2"/>
</dbReference>
<protein>
    <recommendedName>
        <fullName evidence="8">DNA repair and recombination protein RAD54B</fullName>
    </recommendedName>
</protein>
<dbReference type="PROSITE" id="PS51194">
    <property type="entry name" value="HELICASE_CTER"/>
    <property type="match status" value="1"/>
</dbReference>
<dbReference type="PANTHER" id="PTHR45629">
    <property type="entry name" value="SNF2/RAD54 FAMILY MEMBER"/>
    <property type="match status" value="1"/>
</dbReference>
<evidence type="ECO:0000313" key="6">
    <source>
        <dbReference type="EMBL" id="EMR10564.1"/>
    </source>
</evidence>
<keyword evidence="7" id="KW-1185">Reference proteome</keyword>
<dbReference type="GO" id="GO:0015616">
    <property type="term" value="F:DNA translocase activity"/>
    <property type="evidence" value="ECO:0007669"/>
    <property type="project" value="TreeGrafter"/>
</dbReference>
<gene>
    <name evidence="6" type="ORF">PNEG_01270</name>
</gene>
<name>M7PJC7_PNEMU</name>